<dbReference type="EMBL" id="PYLS01000004">
    <property type="protein sequence ID" value="PST83964.1"/>
    <property type="molecule type" value="Genomic_DNA"/>
</dbReference>
<name>A0A2T3HNE4_9SPHI</name>
<reference evidence="1 2" key="1">
    <citation type="submission" date="2018-03" db="EMBL/GenBank/DDBJ databases">
        <authorList>
            <person name="Keele B.F."/>
        </authorList>
    </citation>
    <scope>NUCLEOTIDE SEQUENCE [LARGE SCALE GENOMIC DNA]</scope>
    <source>
        <strain evidence="1 2">YL28-9</strain>
    </source>
</reference>
<accession>A0A2T3HNE4</accession>
<evidence type="ECO:0000313" key="1">
    <source>
        <dbReference type="EMBL" id="PST83964.1"/>
    </source>
</evidence>
<protein>
    <submittedName>
        <fullName evidence="1">Uncharacterized protein</fullName>
    </submittedName>
</protein>
<dbReference type="OrthoDB" id="767410at2"/>
<dbReference type="AlphaFoldDB" id="A0A2T3HNE4"/>
<gene>
    <name evidence="1" type="ORF">C7T94_04275</name>
</gene>
<sequence>MRYKSIATFFCLKTVLLFAVILLGTGASRANVSRKTFPLLPPVTSADQYETTHSWDHGREIIQWSKSRFNQKRPAIRRKAQRLIEGDDKYAPVAKTICYSHAAVPNLAGSYEAPFFLSEQHSFLYRLAIF</sequence>
<comment type="caution">
    <text evidence="1">The sequence shown here is derived from an EMBL/GenBank/DDBJ whole genome shotgun (WGS) entry which is preliminary data.</text>
</comment>
<organism evidence="1 2">
    <name type="scientific">Pedobacter yulinensis</name>
    <dbReference type="NCBI Taxonomy" id="2126353"/>
    <lineage>
        <taxon>Bacteria</taxon>
        <taxon>Pseudomonadati</taxon>
        <taxon>Bacteroidota</taxon>
        <taxon>Sphingobacteriia</taxon>
        <taxon>Sphingobacteriales</taxon>
        <taxon>Sphingobacteriaceae</taxon>
        <taxon>Pedobacter</taxon>
    </lineage>
</organism>
<dbReference type="Proteomes" id="UP000240912">
    <property type="component" value="Unassembled WGS sequence"/>
</dbReference>
<keyword evidence="2" id="KW-1185">Reference proteome</keyword>
<proteinExistence type="predicted"/>
<dbReference type="RefSeq" id="WP_107213916.1">
    <property type="nucleotide sequence ID" value="NZ_KZ686268.1"/>
</dbReference>
<evidence type="ECO:0000313" key="2">
    <source>
        <dbReference type="Proteomes" id="UP000240912"/>
    </source>
</evidence>